<dbReference type="Pfam" id="PF07905">
    <property type="entry name" value="PucR"/>
    <property type="match status" value="1"/>
</dbReference>
<accession>A0A7W7WGA7</accession>
<comment type="caution">
    <text evidence="3">The sequence shown here is derived from an EMBL/GenBank/DDBJ whole genome shotgun (WGS) entry which is preliminary data.</text>
</comment>
<dbReference type="InterPro" id="IPR051448">
    <property type="entry name" value="CdaR-like_regulators"/>
</dbReference>
<proteinExistence type="predicted"/>
<evidence type="ECO:0008006" key="5">
    <source>
        <dbReference type="Google" id="ProtNLM"/>
    </source>
</evidence>
<sequence length="490" mass="50802">MIVGDLLELDDLHIEVAWATRELLDREVTGVTSTDLHDPARYLQAGELVLTGLVWWHPEDASASLRFANSLRSAEVSALLAGEGTHGAVPAELIDACRRHGIALLSVPAGTSFRAVTDRVYLRLWGDLQARSEGVAAVPAAIRRELAGLLHAGAAPADILARAVAGLGLPDCSLVTAGGRVLGSSAPGLGLGLGSAVPVGPPGTSPFDGWLLRPHATPTPTATTVLHGLAELLAPLATRARATAAAQRQAAVRVVELLHRGGGLGLDEALAACGLPGRQPLTPIVVRIENGPEAWAAAALAEALHRLDAPFVAAPDGRGGATGLSAAGEAEVGAALRATWPTLNGRLTERQQLRAGVGPTAAATLPELRGALVQAGYALDSQAAGAVGSSLELGSLAALLRGVPAEVKASFRSRLLAPLAEHDRTNTVSLLATLDSFLSHDASWSRTAQALHIHVNTVHYRIKRIEELTGRSLVRLEDRLDLRAALICGD</sequence>
<dbReference type="InterPro" id="IPR042070">
    <property type="entry name" value="PucR_C-HTH_sf"/>
</dbReference>
<reference evidence="3 4" key="1">
    <citation type="submission" date="2020-08" db="EMBL/GenBank/DDBJ databases">
        <title>Sequencing the genomes of 1000 actinobacteria strains.</title>
        <authorList>
            <person name="Klenk H.-P."/>
        </authorList>
    </citation>
    <scope>NUCLEOTIDE SEQUENCE [LARGE SCALE GENOMIC DNA]</scope>
    <source>
        <strain evidence="3 4">DSM 44786</strain>
    </source>
</reference>
<protein>
    <recommendedName>
        <fullName evidence="5">Transcriptional regulator, PucR family protein</fullName>
    </recommendedName>
</protein>
<evidence type="ECO:0000259" key="2">
    <source>
        <dbReference type="Pfam" id="PF13556"/>
    </source>
</evidence>
<dbReference type="EMBL" id="JACHJR010000001">
    <property type="protein sequence ID" value="MBB4946036.1"/>
    <property type="molecule type" value="Genomic_DNA"/>
</dbReference>
<dbReference type="Pfam" id="PF13556">
    <property type="entry name" value="HTH_30"/>
    <property type="match status" value="1"/>
</dbReference>
<keyword evidence="4" id="KW-1185">Reference proteome</keyword>
<dbReference type="Gene3D" id="1.10.10.2840">
    <property type="entry name" value="PucR C-terminal helix-turn-helix domain"/>
    <property type="match status" value="1"/>
</dbReference>
<dbReference type="Proteomes" id="UP000573327">
    <property type="component" value="Unassembled WGS sequence"/>
</dbReference>
<evidence type="ECO:0000313" key="4">
    <source>
        <dbReference type="Proteomes" id="UP000573327"/>
    </source>
</evidence>
<dbReference type="RefSeq" id="WP_184912819.1">
    <property type="nucleotide sequence ID" value="NZ_JACHJR010000001.1"/>
</dbReference>
<name>A0A7W7WGA7_9ACTN</name>
<gene>
    <name evidence="3" type="ORF">F4556_001571</name>
</gene>
<dbReference type="PANTHER" id="PTHR33744">
    <property type="entry name" value="CARBOHYDRATE DIACID REGULATOR"/>
    <property type="match status" value="1"/>
</dbReference>
<feature type="domain" description="PucR C-terminal helix-turn-helix" evidence="2">
    <location>
        <begin position="430"/>
        <end position="486"/>
    </location>
</feature>
<organism evidence="3 4">
    <name type="scientific">Kitasatospora gansuensis</name>
    <dbReference type="NCBI Taxonomy" id="258050"/>
    <lineage>
        <taxon>Bacteria</taxon>
        <taxon>Bacillati</taxon>
        <taxon>Actinomycetota</taxon>
        <taxon>Actinomycetes</taxon>
        <taxon>Kitasatosporales</taxon>
        <taxon>Streptomycetaceae</taxon>
        <taxon>Kitasatospora</taxon>
    </lineage>
</organism>
<evidence type="ECO:0000259" key="1">
    <source>
        <dbReference type="Pfam" id="PF07905"/>
    </source>
</evidence>
<dbReference type="InterPro" id="IPR025736">
    <property type="entry name" value="PucR_C-HTH_dom"/>
</dbReference>
<dbReference type="InterPro" id="IPR012914">
    <property type="entry name" value="PucR_dom"/>
</dbReference>
<feature type="domain" description="Purine catabolism PurC-like" evidence="1">
    <location>
        <begin position="5"/>
        <end position="121"/>
    </location>
</feature>
<evidence type="ECO:0000313" key="3">
    <source>
        <dbReference type="EMBL" id="MBB4946036.1"/>
    </source>
</evidence>
<dbReference type="PANTHER" id="PTHR33744:SF17">
    <property type="entry name" value="CONSERVED PROTEIN"/>
    <property type="match status" value="1"/>
</dbReference>
<dbReference type="AlphaFoldDB" id="A0A7W7WGA7"/>